<feature type="region of interest" description="Disordered" evidence="1">
    <location>
        <begin position="49"/>
        <end position="72"/>
    </location>
</feature>
<protein>
    <submittedName>
        <fullName evidence="3">Uncharacterized protein</fullName>
    </submittedName>
</protein>
<evidence type="ECO:0000256" key="1">
    <source>
        <dbReference type="SAM" id="MobiDB-lite"/>
    </source>
</evidence>
<keyword evidence="2" id="KW-1133">Transmembrane helix</keyword>
<sequence length="272" mass="31001">MKDQIILALETIALIIFFYTIYEHDSSNNFNNRESQSTLDINAVEKTEKAQVQNTNEETNSPHQTYSNEENSNNYDYLQTLTKVSELEKQLIKLGYFVPPDYVALYDSYTEETLLQMADQGDMVAISALKNKYSNSEQWKLFRNLQEKAVMHGSISDISDLHISELSMYSGLDSREKLIKSAAYAELAGLRGSKVTVYYAIENFNQNNIKFTESELSTINDMAKEMLDKINIARQNNGKNVLEKIDDSRLINEAPNNSLSGWGQNFIASNHD</sequence>
<evidence type="ECO:0000313" key="3">
    <source>
        <dbReference type="EMBL" id="WMS87824.1"/>
    </source>
</evidence>
<dbReference type="EMBL" id="CP133548">
    <property type="protein sequence ID" value="WMS87824.1"/>
    <property type="molecule type" value="Genomic_DNA"/>
</dbReference>
<dbReference type="AlphaFoldDB" id="A0AA51RUQ4"/>
<organism evidence="3 4">
    <name type="scientific">Pleionea litopenaei</name>
    <dbReference type="NCBI Taxonomy" id="3070815"/>
    <lineage>
        <taxon>Bacteria</taxon>
        <taxon>Pseudomonadati</taxon>
        <taxon>Pseudomonadota</taxon>
        <taxon>Gammaproteobacteria</taxon>
        <taxon>Oceanospirillales</taxon>
        <taxon>Pleioneaceae</taxon>
        <taxon>Pleionea</taxon>
    </lineage>
</organism>
<proteinExistence type="predicted"/>
<dbReference type="KEGG" id="plei:Q9312_02590"/>
<feature type="transmembrane region" description="Helical" evidence="2">
    <location>
        <begin position="5"/>
        <end position="22"/>
    </location>
</feature>
<evidence type="ECO:0000313" key="4">
    <source>
        <dbReference type="Proteomes" id="UP001239782"/>
    </source>
</evidence>
<name>A0AA51RUQ4_9GAMM</name>
<keyword evidence="2" id="KW-0812">Transmembrane</keyword>
<dbReference type="RefSeq" id="WP_309202982.1">
    <property type="nucleotide sequence ID" value="NZ_CP133548.1"/>
</dbReference>
<dbReference type="Proteomes" id="UP001239782">
    <property type="component" value="Chromosome"/>
</dbReference>
<accession>A0AA51RUQ4</accession>
<reference evidence="3 4" key="1">
    <citation type="submission" date="2023-08" db="EMBL/GenBank/DDBJ databases">
        <title>Pleionea litopenaei sp. nov., isolated from stomach of juvenile Litopenaeus vannamei.</title>
        <authorList>
            <person name="Rho A.M."/>
            <person name="Hwang C.Y."/>
        </authorList>
    </citation>
    <scope>NUCLEOTIDE SEQUENCE [LARGE SCALE GENOMIC DNA]</scope>
    <source>
        <strain evidence="3 4">HL-JVS1</strain>
    </source>
</reference>
<keyword evidence="4" id="KW-1185">Reference proteome</keyword>
<evidence type="ECO:0000256" key="2">
    <source>
        <dbReference type="SAM" id="Phobius"/>
    </source>
</evidence>
<keyword evidence="2" id="KW-0472">Membrane</keyword>
<feature type="compositionally biased region" description="Polar residues" evidence="1">
    <location>
        <begin position="50"/>
        <end position="65"/>
    </location>
</feature>
<gene>
    <name evidence="3" type="ORF">Q9312_02590</name>
</gene>